<dbReference type="Pfam" id="PF00106">
    <property type="entry name" value="adh_short"/>
    <property type="match status" value="1"/>
</dbReference>
<dbReference type="GO" id="GO:0016491">
    <property type="term" value="F:oxidoreductase activity"/>
    <property type="evidence" value="ECO:0007669"/>
    <property type="project" value="UniProtKB-KW"/>
</dbReference>
<keyword evidence="6" id="KW-1185">Reference proteome</keyword>
<evidence type="ECO:0000256" key="1">
    <source>
        <dbReference type="ARBA" id="ARBA00006484"/>
    </source>
</evidence>
<feature type="domain" description="Ketoreductase" evidence="4">
    <location>
        <begin position="2"/>
        <end position="182"/>
    </location>
</feature>
<name>A0A178MJL0_9CHLR</name>
<protein>
    <submittedName>
        <fullName evidence="5">Short-chain dehydrogenase</fullName>
    </submittedName>
</protein>
<comment type="similarity">
    <text evidence="1 3">Belongs to the short-chain dehydrogenases/reductases (SDR) family.</text>
</comment>
<keyword evidence="2" id="KW-0560">Oxidoreductase</keyword>
<dbReference type="PANTHER" id="PTHR43669">
    <property type="entry name" value="5-KETO-D-GLUCONATE 5-REDUCTASE"/>
    <property type="match status" value="1"/>
</dbReference>
<dbReference type="InterPro" id="IPR036291">
    <property type="entry name" value="NAD(P)-bd_dom_sf"/>
</dbReference>
<dbReference type="InterPro" id="IPR002347">
    <property type="entry name" value="SDR_fam"/>
</dbReference>
<evidence type="ECO:0000313" key="6">
    <source>
        <dbReference type="Proteomes" id="UP000078287"/>
    </source>
</evidence>
<reference evidence="5 6" key="1">
    <citation type="submission" date="2016-04" db="EMBL/GenBank/DDBJ databases">
        <title>Chloroflexus islandicus sp. nov., a thermophilic filamentous anoxygenic phototrophic bacterium from geyser Strokkur (Iceland).</title>
        <authorList>
            <person name="Gaisin V.A."/>
            <person name="Kalashnikov A.M."/>
            <person name="Sukhacheva M.V."/>
            <person name="Grouzdev D.S."/>
            <person name="Ivanov T.M."/>
            <person name="Kuznetsov B."/>
            <person name="Gorlenko V.M."/>
        </authorList>
    </citation>
    <scope>NUCLEOTIDE SEQUENCE [LARGE SCALE GENOMIC DNA]</scope>
    <source>
        <strain evidence="6">isl-2</strain>
    </source>
</reference>
<evidence type="ECO:0000313" key="5">
    <source>
        <dbReference type="EMBL" id="OAN48235.1"/>
    </source>
</evidence>
<dbReference type="RefSeq" id="WP_066783194.1">
    <property type="nucleotide sequence ID" value="NZ_LWQS01000033.1"/>
</dbReference>
<dbReference type="SMART" id="SM00822">
    <property type="entry name" value="PKS_KR"/>
    <property type="match status" value="1"/>
</dbReference>
<dbReference type="OrthoDB" id="158573at2"/>
<proteinExistence type="inferred from homology"/>
<evidence type="ECO:0000256" key="2">
    <source>
        <dbReference type="ARBA" id="ARBA00023002"/>
    </source>
</evidence>
<accession>A0A178MJL0</accession>
<gene>
    <name evidence="5" type="ORF">A6A03_08575</name>
</gene>
<dbReference type="InterPro" id="IPR057326">
    <property type="entry name" value="KR_dom"/>
</dbReference>
<dbReference type="Gene3D" id="3.40.50.720">
    <property type="entry name" value="NAD(P)-binding Rossmann-like Domain"/>
    <property type="match status" value="1"/>
</dbReference>
<organism evidence="5 6">
    <name type="scientific">Chloroflexus islandicus</name>
    <dbReference type="NCBI Taxonomy" id="1707952"/>
    <lineage>
        <taxon>Bacteria</taxon>
        <taxon>Bacillati</taxon>
        <taxon>Chloroflexota</taxon>
        <taxon>Chloroflexia</taxon>
        <taxon>Chloroflexales</taxon>
        <taxon>Chloroflexineae</taxon>
        <taxon>Chloroflexaceae</taxon>
        <taxon>Chloroflexus</taxon>
    </lineage>
</organism>
<dbReference type="CDD" id="cd05233">
    <property type="entry name" value="SDR_c"/>
    <property type="match status" value="1"/>
</dbReference>
<comment type="caution">
    <text evidence="5">The sequence shown here is derived from an EMBL/GenBank/DDBJ whole genome shotgun (WGS) entry which is preliminary data.</text>
</comment>
<sequence>MRSILITGASRGIGAATALALAQPNTRLTLAARNRAALEAVAAQATAAGAACVVAPCDVTDPEQVAATVALAAGGGRLDVVVHSVGGALVAPLEAMSLAEWEAHLRAQLTSLFLVAQQAVAHMDRGGLLINIASVAARQAFPGWSAYVAAKHGALGFAAAIREELRPRGIRVCSVLPAATDTAIWDAIPGEWSRANMLQPSDVAATIAAIVALPPYVTVEDVTIGHVAGRL</sequence>
<dbReference type="EMBL" id="LWQS01000033">
    <property type="protein sequence ID" value="OAN48235.1"/>
    <property type="molecule type" value="Genomic_DNA"/>
</dbReference>
<dbReference type="PANTHER" id="PTHR43669:SF3">
    <property type="entry name" value="ALCOHOL DEHYDROGENASE, PUTATIVE (AFU_ORTHOLOGUE AFUA_3G03445)-RELATED"/>
    <property type="match status" value="1"/>
</dbReference>
<dbReference type="STRING" id="1707952.A6A03_08575"/>
<dbReference type="PRINTS" id="PR00081">
    <property type="entry name" value="GDHRDH"/>
</dbReference>
<dbReference type="PRINTS" id="PR00080">
    <property type="entry name" value="SDRFAMILY"/>
</dbReference>
<dbReference type="AlphaFoldDB" id="A0A178MJL0"/>
<evidence type="ECO:0000259" key="4">
    <source>
        <dbReference type="SMART" id="SM00822"/>
    </source>
</evidence>
<dbReference type="Proteomes" id="UP000078287">
    <property type="component" value="Unassembled WGS sequence"/>
</dbReference>
<dbReference type="SUPFAM" id="SSF51735">
    <property type="entry name" value="NAD(P)-binding Rossmann-fold domains"/>
    <property type="match status" value="1"/>
</dbReference>
<evidence type="ECO:0000256" key="3">
    <source>
        <dbReference type="RuleBase" id="RU000363"/>
    </source>
</evidence>
<dbReference type="PROSITE" id="PS00061">
    <property type="entry name" value="ADH_SHORT"/>
    <property type="match status" value="1"/>
</dbReference>
<dbReference type="InterPro" id="IPR020904">
    <property type="entry name" value="Sc_DH/Rdtase_CS"/>
</dbReference>